<dbReference type="SMART" id="SM00360">
    <property type="entry name" value="RRM"/>
    <property type="match status" value="2"/>
</dbReference>
<sequence length="1035" mass="118211">MSRRRSRSSSPGRFSRSCNSNDPRDLERRIFVGNLPTSDMEKKDLEELFTPYGKIVGVSMFRGFGFVQFERIEEAEAAKAAQKGRIYKGYKIDVNMAVERRQAKPQSQQSPPRRAPYSSYGDSKDPRPRSRSPVYGRDGRDGREPREGRNGRDGRESRDSRDGRDPGREPRPGGHSRDLDYRSSESRDKDLRGDSRDPAYSRSDYDRYYRSGSGAEDYYRRKDEPYRDPYKDPWNGRREPEDDRARPEERRRNELYRQYYEELQRRYDTDRPVDCSVIVVNKAQKEYAETVGRKVRDLGMVVDLIFLNTEVSLTQALEDVGRARTPFAIIITQQHQVHRSCTVNILFGTPQEHRNMPMQDAMMLVAHNYDTYKVENREKEREEIARKAAKMADEVLLREADRESHPISVLTAITLLSENRFITPEELDGLIAYLKDKRARLLRSAAEPLTDALGVSNYVDTESRASRFKLSSNDPRDLERRIFVGNLPTSDMEKKDLEDLFTPYGKIVGVSMFRGFGFVQFERIEEAEAAKAAQKGRIYKGYKIDVNMAVERRQAKPQSQQSPPRRAPYSTYGDSKDPRPRSRSPVYGRDGREPRDSREGRDPSREPRPGSHSRDSDYRYRSSESRDKDLRGDSRDPAYSRSDYDRYYRSGSGAEDYYRRKDEPYRDPYRDPWNGRREPEDDRARPEERRRNELYRQYYEELQRRYDTDRPVDCSVIVVNKAQKEYAETVGRKVRDLGMVVDLIFLNTEVSLTQALEDVGRARTPFAIIITQQHQVHRSCTVNILFGTPQEHRNMPMQDAMMLVAHNYDTYKVENREKEREEIARKAAKMADDVLLREADRESHPISVLTTVTLLSENRFITPEELDGLIAYLKDKRARLLRSAAEPLTAGPSAPANPSHQQDLQAKILSLFNSGVSAGAGGLSGASQSQGYGSLGPHSSQNPPRQAMPGLPSGSQGYGTPPGRIQVAPGGPRAPTSASGINFDNPSVQKALDTLIQSGPSLNHPMGTGTSQQPPPRAAPGMGQVPPMSMYPRHY</sequence>
<feature type="compositionally biased region" description="Low complexity" evidence="13">
    <location>
        <begin position="556"/>
        <end position="568"/>
    </location>
</feature>
<feature type="region of interest" description="Disordered" evidence="13">
    <location>
        <begin position="100"/>
        <end position="250"/>
    </location>
</feature>
<feature type="compositionally biased region" description="Low complexity" evidence="13">
    <location>
        <begin position="8"/>
        <end position="20"/>
    </location>
</feature>
<feature type="domain" description="RRM" evidence="14">
    <location>
        <begin position="480"/>
        <end position="551"/>
    </location>
</feature>
<evidence type="ECO:0000259" key="14">
    <source>
        <dbReference type="PROSITE" id="PS50102"/>
    </source>
</evidence>
<keyword evidence="4" id="KW-0007">Acetylation</keyword>
<accession>E6ZF13</accession>
<proteinExistence type="predicted"/>
<feature type="region of interest" description="Disordered" evidence="13">
    <location>
        <begin position="1"/>
        <end position="25"/>
    </location>
</feature>
<keyword evidence="3" id="KW-0597">Phosphoprotein</keyword>
<dbReference type="PANTHER" id="PTHR23295">
    <property type="entry name" value="NUCLEAR RECEPTOR COACTIVATOR 5-RELATED"/>
    <property type="match status" value="1"/>
</dbReference>
<feature type="region of interest" description="Disordered" evidence="13">
    <location>
        <begin position="997"/>
        <end position="1035"/>
    </location>
</feature>
<evidence type="ECO:0000256" key="13">
    <source>
        <dbReference type="SAM" id="MobiDB-lite"/>
    </source>
</evidence>
<reference evidence="15" key="1">
    <citation type="journal article" date="2011" name="Comp. Biochem. Physiol. Part D Genomics Proteomics">
        <title>Analysis of single nucleotide polymorphisms in three chromosomes of European sea bass Dicentrarchus labrax.</title>
        <authorList>
            <person name="Kuhl H."/>
            <person name="Tine M."/>
            <person name="Hecht J."/>
            <person name="Knaust F."/>
            <person name="Reinhardt R."/>
        </authorList>
    </citation>
    <scope>NUCLEOTIDE SEQUENCE</scope>
</reference>
<dbReference type="PANTHER" id="PTHR23295:SF3">
    <property type="entry name" value="NUCLEAR RECEPTOR COACTIVATOR 5"/>
    <property type="match status" value="1"/>
</dbReference>
<dbReference type="FunFam" id="3.40.50.800:FF:000010">
    <property type="entry name" value="Putative nuclear receptor coactivator 5"/>
    <property type="match status" value="2"/>
</dbReference>
<dbReference type="InterPro" id="IPR000504">
    <property type="entry name" value="RRM_dom"/>
</dbReference>
<dbReference type="SUPFAM" id="SSF54928">
    <property type="entry name" value="RNA-binding domain, RBD"/>
    <property type="match status" value="2"/>
</dbReference>
<dbReference type="InterPro" id="IPR052600">
    <property type="entry name" value="Nuc_rcpt_coact/corep"/>
</dbReference>
<dbReference type="AlphaFoldDB" id="E6ZF13"/>
<comment type="subcellular location">
    <subcellularLocation>
        <location evidence="1">Nucleus</location>
    </subcellularLocation>
</comment>
<feature type="compositionally biased region" description="Low complexity" evidence="13">
    <location>
        <begin position="104"/>
        <end position="120"/>
    </location>
</feature>
<dbReference type="EMBL" id="FQ310506">
    <property type="protein sequence ID" value="CBN80763.1"/>
    <property type="molecule type" value="Genomic_DNA"/>
</dbReference>
<feature type="compositionally biased region" description="Basic and acidic residues" evidence="13">
    <location>
        <begin position="656"/>
        <end position="688"/>
    </location>
</feature>
<keyword evidence="5" id="KW-0805">Transcription regulation</keyword>
<dbReference type="Gene3D" id="3.30.70.330">
    <property type="match status" value="2"/>
</dbReference>
<keyword evidence="2" id="KW-0678">Repressor</keyword>
<evidence type="ECO:0000313" key="15">
    <source>
        <dbReference type="EMBL" id="CBN80763.1"/>
    </source>
</evidence>
<feature type="compositionally biased region" description="Basic and acidic residues" evidence="13">
    <location>
        <begin position="137"/>
        <end position="209"/>
    </location>
</feature>
<evidence type="ECO:0000256" key="2">
    <source>
        <dbReference type="ARBA" id="ARBA00022491"/>
    </source>
</evidence>
<keyword evidence="7" id="KW-0539">Nucleus</keyword>
<evidence type="ECO:0000256" key="4">
    <source>
        <dbReference type="ARBA" id="ARBA00022990"/>
    </source>
</evidence>
<keyword evidence="12" id="KW-0694">RNA-binding</keyword>
<feature type="domain" description="RRM" evidence="14">
    <location>
        <begin position="28"/>
        <end position="99"/>
    </location>
</feature>
<dbReference type="GO" id="GO:0003723">
    <property type="term" value="F:RNA binding"/>
    <property type="evidence" value="ECO:0007669"/>
    <property type="project" value="UniProtKB-UniRule"/>
</dbReference>
<feature type="region of interest" description="Disordered" evidence="13">
    <location>
        <begin position="552"/>
        <end position="688"/>
    </location>
</feature>
<feature type="compositionally biased region" description="Polar residues" evidence="13">
    <location>
        <begin position="976"/>
        <end position="985"/>
    </location>
</feature>
<evidence type="ECO:0000256" key="1">
    <source>
        <dbReference type="ARBA" id="ARBA00004123"/>
    </source>
</evidence>
<feature type="compositionally biased region" description="Low complexity" evidence="13">
    <location>
        <begin position="925"/>
        <end position="936"/>
    </location>
</feature>
<dbReference type="Gene3D" id="3.40.50.800">
    <property type="entry name" value="Anticodon-binding domain"/>
    <property type="match status" value="2"/>
</dbReference>
<gene>
    <name evidence="15" type="primary">NCOA5</name>
    <name evidence="15" type="ORF">DLA_It01880</name>
</gene>
<dbReference type="GO" id="GO:0009966">
    <property type="term" value="P:regulation of signal transduction"/>
    <property type="evidence" value="ECO:0007669"/>
    <property type="project" value="TreeGrafter"/>
</dbReference>
<evidence type="ECO:0000256" key="11">
    <source>
        <dbReference type="ARBA" id="ARBA00077270"/>
    </source>
</evidence>
<evidence type="ECO:0000256" key="6">
    <source>
        <dbReference type="ARBA" id="ARBA00023163"/>
    </source>
</evidence>
<feature type="compositionally biased region" description="Basic and acidic residues" evidence="13">
    <location>
        <begin position="589"/>
        <end position="648"/>
    </location>
</feature>
<comment type="function">
    <text evidence="8">Nuclear receptor coregulator that can have both coactivator and corepressor functions. Interacts with nuclear receptors for steroids (ESR1 and ESR2) independently of the steroid binding domain (AF-2) of the ESR receptors, and with the orphan nuclear receptor NR1D2. Involved in the coactivation of nuclear steroid receptors (ER) as well as the corepression of MYC in response to 17-beta-estradiol (E2).</text>
</comment>
<dbReference type="GO" id="GO:0005654">
    <property type="term" value="C:nucleoplasm"/>
    <property type="evidence" value="ECO:0007669"/>
    <property type="project" value="TreeGrafter"/>
</dbReference>
<reference evidence="15" key="2">
    <citation type="journal article" date="2011" name="Genomics">
        <title>Directed sequencing and annotation of three Dicentrarchus labrax L. chromosomes by applying Sanger- and pyrosequencing technologies on pooled DNA of comparatively mapped BAC clones.</title>
        <authorList>
            <person name="Kuhl H."/>
            <person name="Tine M."/>
            <person name="Beck A."/>
            <person name="Timmermann B."/>
            <person name="Kodira C."/>
            <person name="Reinhardt R."/>
        </authorList>
    </citation>
    <scope>NUCLEOTIDE SEQUENCE</scope>
</reference>
<evidence type="ECO:0000256" key="5">
    <source>
        <dbReference type="ARBA" id="ARBA00023015"/>
    </source>
</evidence>
<dbReference type="InterPro" id="IPR012677">
    <property type="entry name" value="Nucleotide-bd_a/b_plait_sf"/>
</dbReference>
<dbReference type="PROSITE" id="PS50102">
    <property type="entry name" value="RRM"/>
    <property type="match status" value="2"/>
</dbReference>
<evidence type="ECO:0000256" key="12">
    <source>
        <dbReference type="PROSITE-ProRule" id="PRU00176"/>
    </source>
</evidence>
<evidence type="ECO:0000256" key="9">
    <source>
        <dbReference type="ARBA" id="ARBA00063216"/>
    </source>
</evidence>
<keyword evidence="6" id="KW-0804">Transcription</keyword>
<feature type="compositionally biased region" description="Basic and acidic residues" evidence="13">
    <location>
        <begin position="217"/>
        <end position="250"/>
    </location>
</feature>
<dbReference type="InterPro" id="IPR035979">
    <property type="entry name" value="RBD_domain_sf"/>
</dbReference>
<comment type="subunit">
    <text evidence="9">Binds HTATIP2/TIP30. Interacts with YLPM1. Forms a complex with ILF2, ILF3, YLPM1, KHDRBS1, RBMX and PPP1CA.</text>
</comment>
<evidence type="ECO:0000256" key="8">
    <source>
        <dbReference type="ARBA" id="ARBA00057771"/>
    </source>
</evidence>
<name>E6ZF13_DICLA</name>
<protein>
    <recommendedName>
        <fullName evidence="10">Nuclear receptor coactivator 5</fullName>
    </recommendedName>
    <alternativeName>
        <fullName evidence="11">Coactivator independent of AF-2</fullName>
    </alternativeName>
</protein>
<evidence type="ECO:0000256" key="7">
    <source>
        <dbReference type="ARBA" id="ARBA00023242"/>
    </source>
</evidence>
<keyword evidence="15" id="KW-0675">Receptor</keyword>
<dbReference type="InterPro" id="IPR036621">
    <property type="entry name" value="Anticodon-bd_dom_sf"/>
</dbReference>
<dbReference type="SUPFAM" id="SSF52954">
    <property type="entry name" value="Class II aaRS ABD-related"/>
    <property type="match status" value="2"/>
</dbReference>
<organism evidence="15">
    <name type="scientific">Dicentrarchus labrax</name>
    <name type="common">European seabass</name>
    <name type="synonym">Morone labrax</name>
    <dbReference type="NCBI Taxonomy" id="13489"/>
    <lineage>
        <taxon>Eukaryota</taxon>
        <taxon>Metazoa</taxon>
        <taxon>Chordata</taxon>
        <taxon>Craniata</taxon>
        <taxon>Vertebrata</taxon>
        <taxon>Euteleostomi</taxon>
        <taxon>Actinopterygii</taxon>
        <taxon>Neopterygii</taxon>
        <taxon>Teleostei</taxon>
        <taxon>Neoteleostei</taxon>
        <taxon>Acanthomorphata</taxon>
        <taxon>Eupercaria</taxon>
        <taxon>Moronidae</taxon>
        <taxon>Dicentrarchus</taxon>
    </lineage>
</organism>
<reference evidence="15" key="3">
    <citation type="journal article" date="2011" name="Mar. Genomics">
        <title>Comparative analysis of intronless genes in teleost fish genomes: Insights into their evolution and molecular function.</title>
        <authorList>
            <person name="Tine M."/>
            <person name="Kuhl H."/>
            <person name="Beck A."/>
            <person name="Bargelloni L."/>
            <person name="Reinhardt R."/>
        </authorList>
    </citation>
    <scope>NUCLEOTIDE SEQUENCE</scope>
</reference>
<dbReference type="Pfam" id="PF00076">
    <property type="entry name" value="RRM_1"/>
    <property type="match status" value="2"/>
</dbReference>
<feature type="region of interest" description="Disordered" evidence="13">
    <location>
        <begin position="922"/>
        <end position="985"/>
    </location>
</feature>
<evidence type="ECO:0000256" key="10">
    <source>
        <dbReference type="ARBA" id="ARBA00067178"/>
    </source>
</evidence>
<evidence type="ECO:0000256" key="3">
    <source>
        <dbReference type="ARBA" id="ARBA00022553"/>
    </source>
</evidence>